<comment type="caution">
    <text evidence="2">The sequence shown here is derived from an EMBL/GenBank/DDBJ whole genome shotgun (WGS) entry which is preliminary data.</text>
</comment>
<dbReference type="Proteomes" id="UP001500443">
    <property type="component" value="Unassembled WGS sequence"/>
</dbReference>
<dbReference type="RefSeq" id="WP_344291003.1">
    <property type="nucleotide sequence ID" value="NZ_BAAAPF010000115.1"/>
</dbReference>
<feature type="signal peptide" evidence="1">
    <location>
        <begin position="1"/>
        <end position="28"/>
    </location>
</feature>
<reference evidence="2 3" key="1">
    <citation type="journal article" date="2019" name="Int. J. Syst. Evol. Microbiol.">
        <title>The Global Catalogue of Microorganisms (GCM) 10K type strain sequencing project: providing services to taxonomists for standard genome sequencing and annotation.</title>
        <authorList>
            <consortium name="The Broad Institute Genomics Platform"/>
            <consortium name="The Broad Institute Genome Sequencing Center for Infectious Disease"/>
            <person name="Wu L."/>
            <person name="Ma J."/>
        </authorList>
    </citation>
    <scope>NUCLEOTIDE SEQUENCE [LARGE SCALE GENOMIC DNA]</scope>
    <source>
        <strain evidence="2 3">JCM 15481</strain>
    </source>
</reference>
<keyword evidence="3" id="KW-1185">Reference proteome</keyword>
<organism evidence="2 3">
    <name type="scientific">Streptomyces synnematoformans</name>
    <dbReference type="NCBI Taxonomy" id="415721"/>
    <lineage>
        <taxon>Bacteria</taxon>
        <taxon>Bacillati</taxon>
        <taxon>Actinomycetota</taxon>
        <taxon>Actinomycetes</taxon>
        <taxon>Kitasatosporales</taxon>
        <taxon>Streptomycetaceae</taxon>
        <taxon>Streptomyces</taxon>
    </lineage>
</organism>
<evidence type="ECO:0000256" key="1">
    <source>
        <dbReference type="SAM" id="SignalP"/>
    </source>
</evidence>
<evidence type="ECO:0000313" key="3">
    <source>
        <dbReference type="Proteomes" id="UP001500443"/>
    </source>
</evidence>
<feature type="chain" id="PRO_5046884204" evidence="1">
    <location>
        <begin position="29"/>
        <end position="184"/>
    </location>
</feature>
<keyword evidence="1" id="KW-0732">Signal</keyword>
<dbReference type="PROSITE" id="PS51257">
    <property type="entry name" value="PROKAR_LIPOPROTEIN"/>
    <property type="match status" value="1"/>
</dbReference>
<sequence length="184" mass="18649">MKGLTGHTALRTPSVLSVLLVLPLAASAGCGIDDSGPAAAGPPASGLAAPDSREAAVTHVYFYAATGLERVSRSAGAGEGSGGTARLQRAMDLLVQGTSRAERDRGLVSFVPENLPAPRLASRARGGAEVTVLGGWRPAPTALRQIVCTAADAVGDAQDSPPEDIGVRVQDTAGRALATERCVR</sequence>
<accession>A0ABN2YJQ9</accession>
<gene>
    <name evidence="2" type="ORF">GCM10009802_35760</name>
</gene>
<keyword evidence="2" id="KW-0449">Lipoprotein</keyword>
<name>A0ABN2YJQ9_9ACTN</name>
<proteinExistence type="predicted"/>
<protein>
    <submittedName>
        <fullName evidence="2">Lipoprotein</fullName>
    </submittedName>
</protein>
<dbReference type="EMBL" id="BAAAPF010000115">
    <property type="protein sequence ID" value="GAA2128481.1"/>
    <property type="molecule type" value="Genomic_DNA"/>
</dbReference>
<evidence type="ECO:0000313" key="2">
    <source>
        <dbReference type="EMBL" id="GAA2128481.1"/>
    </source>
</evidence>